<feature type="region of interest" description="Disordered" evidence="1">
    <location>
        <begin position="229"/>
        <end position="274"/>
    </location>
</feature>
<feature type="compositionally biased region" description="Acidic residues" evidence="1">
    <location>
        <begin position="66"/>
        <end position="77"/>
    </location>
</feature>
<reference evidence="2 3" key="1">
    <citation type="submission" date="2024-09" db="EMBL/GenBank/DDBJ databases">
        <title>Rethinking Asexuality: The Enigmatic Case of Functional Sexual Genes in Lepraria (Stereocaulaceae).</title>
        <authorList>
            <person name="Doellman M."/>
            <person name="Sun Y."/>
            <person name="Barcenas-Pena A."/>
            <person name="Lumbsch H.T."/>
            <person name="Grewe F."/>
        </authorList>
    </citation>
    <scope>NUCLEOTIDE SEQUENCE [LARGE SCALE GENOMIC DNA]</scope>
    <source>
        <strain evidence="2 3">Mercado 3170</strain>
    </source>
</reference>
<organism evidence="2 3">
    <name type="scientific">Stereocaulon virgatum</name>
    <dbReference type="NCBI Taxonomy" id="373712"/>
    <lineage>
        <taxon>Eukaryota</taxon>
        <taxon>Fungi</taxon>
        <taxon>Dikarya</taxon>
        <taxon>Ascomycota</taxon>
        <taxon>Pezizomycotina</taxon>
        <taxon>Lecanoromycetes</taxon>
        <taxon>OSLEUM clade</taxon>
        <taxon>Lecanoromycetidae</taxon>
        <taxon>Lecanorales</taxon>
        <taxon>Lecanorineae</taxon>
        <taxon>Stereocaulaceae</taxon>
        <taxon>Stereocaulon</taxon>
    </lineage>
</organism>
<comment type="caution">
    <text evidence="2">The sequence shown here is derived from an EMBL/GenBank/DDBJ whole genome shotgun (WGS) entry which is preliminary data.</text>
</comment>
<dbReference type="Proteomes" id="UP001590950">
    <property type="component" value="Unassembled WGS sequence"/>
</dbReference>
<sequence>MSSLETYGALGSDDEEGGRGLSLEMWARGWKGDEDFERLYRRPELGELKCYCASEVRDRRGWRGSDDDDGNCGEDEGYGSSARRDYDIRDRNGGDGAVSRFPQNDNYDDSAGSRSLEFDPRTHQPAYLMNSYDFPSIKCSDRDTEAYFPIQRPWAEDCQKAMTDAGYGGDGVLGTPMSRWDMESRRERPWDHVGGVYPGDHKWSAYGYGYGDPGAGEYNGSAESPEYWGSDIADAGTGGYGSRRPESWGSNVADVGNDRAYTARTSSRSSRTRR</sequence>
<evidence type="ECO:0000313" key="3">
    <source>
        <dbReference type="Proteomes" id="UP001590950"/>
    </source>
</evidence>
<name>A0ABR4AI90_9LECA</name>
<feature type="compositionally biased region" description="Low complexity" evidence="1">
    <location>
        <begin position="264"/>
        <end position="274"/>
    </location>
</feature>
<keyword evidence="3" id="KW-1185">Reference proteome</keyword>
<evidence type="ECO:0000313" key="2">
    <source>
        <dbReference type="EMBL" id="KAL2043133.1"/>
    </source>
</evidence>
<protein>
    <submittedName>
        <fullName evidence="2">Uncharacterized protein</fullName>
    </submittedName>
</protein>
<accession>A0ABR4AI90</accession>
<feature type="compositionally biased region" description="Basic and acidic residues" evidence="1">
    <location>
        <begin position="82"/>
        <end position="93"/>
    </location>
</feature>
<dbReference type="EMBL" id="JBEFKJ010000012">
    <property type="protein sequence ID" value="KAL2043133.1"/>
    <property type="molecule type" value="Genomic_DNA"/>
</dbReference>
<gene>
    <name evidence="2" type="ORF">N7G274_004193</name>
</gene>
<proteinExistence type="predicted"/>
<evidence type="ECO:0000256" key="1">
    <source>
        <dbReference type="SAM" id="MobiDB-lite"/>
    </source>
</evidence>
<feature type="region of interest" description="Disordered" evidence="1">
    <location>
        <begin position="60"/>
        <end position="118"/>
    </location>
</feature>